<keyword evidence="3" id="KW-1185">Reference proteome</keyword>
<evidence type="ECO:0000313" key="3">
    <source>
        <dbReference type="Proteomes" id="UP001519654"/>
    </source>
</evidence>
<gene>
    <name evidence="2" type="ORF">KOI35_32510</name>
</gene>
<evidence type="ECO:0000313" key="2">
    <source>
        <dbReference type="EMBL" id="MBU2668245.1"/>
    </source>
</evidence>
<dbReference type="Pfam" id="PF19698">
    <property type="entry name" value="DUF6197"/>
    <property type="match status" value="1"/>
</dbReference>
<comment type="caution">
    <text evidence="2">The sequence shown here is derived from an EMBL/GenBank/DDBJ whole genome shotgun (WGS) entry which is preliminary data.</text>
</comment>
<evidence type="ECO:0000256" key="1">
    <source>
        <dbReference type="SAM" id="MobiDB-lite"/>
    </source>
</evidence>
<dbReference type="Proteomes" id="UP001519654">
    <property type="component" value="Unassembled WGS sequence"/>
</dbReference>
<dbReference type="EMBL" id="JAHKKG010000011">
    <property type="protein sequence ID" value="MBU2668245.1"/>
    <property type="molecule type" value="Genomic_DNA"/>
</dbReference>
<dbReference type="RefSeq" id="WP_215792513.1">
    <property type="nucleotide sequence ID" value="NZ_JAHKKG010000011.1"/>
</dbReference>
<sequence length="164" mass="18205">MDTYGNRHEDAMVVLSATRGVITRGWVQHSWYLTETKSGPRRFPQRFFPARLDRSQVVAACLVGGVMQGAWQVSPKPEYACPAIDALWRTLFDASTAGGADPVGPPVPPIVRAARVRDLTTWNDRPYRTADDVVRLLDLATARVTSQRTSGPVPQRHLTPVVQR</sequence>
<proteinExistence type="predicted"/>
<dbReference type="InterPro" id="IPR045677">
    <property type="entry name" value="DUF6197"/>
</dbReference>
<name>A0ABS5YXT2_9ACTN</name>
<organism evidence="2 3">
    <name type="scientific">Paractinoplanes bogorensis</name>
    <dbReference type="NCBI Taxonomy" id="1610840"/>
    <lineage>
        <taxon>Bacteria</taxon>
        <taxon>Bacillati</taxon>
        <taxon>Actinomycetota</taxon>
        <taxon>Actinomycetes</taxon>
        <taxon>Micromonosporales</taxon>
        <taxon>Micromonosporaceae</taxon>
        <taxon>Paractinoplanes</taxon>
    </lineage>
</organism>
<accession>A0ABS5YXT2</accession>
<reference evidence="2 3" key="1">
    <citation type="submission" date="2021-06" db="EMBL/GenBank/DDBJ databases">
        <title>Actinoplanes lichenicola sp. nov., and Actinoplanes ovalisporus sp. nov., isolated from lichen in Thailand.</title>
        <authorList>
            <person name="Saeng-In P."/>
            <person name="Kanchanasin P."/>
            <person name="Yuki M."/>
            <person name="Kudo T."/>
            <person name="Ohkuma M."/>
            <person name="Phongsopitanun W."/>
            <person name="Tanasupawat S."/>
        </authorList>
    </citation>
    <scope>NUCLEOTIDE SEQUENCE [LARGE SCALE GENOMIC DNA]</scope>
    <source>
        <strain evidence="2 3">NBRC 110975</strain>
    </source>
</reference>
<protein>
    <submittedName>
        <fullName evidence="2">Uncharacterized protein</fullName>
    </submittedName>
</protein>
<feature type="region of interest" description="Disordered" evidence="1">
    <location>
        <begin position="145"/>
        <end position="164"/>
    </location>
</feature>